<evidence type="ECO:0000256" key="2">
    <source>
        <dbReference type="ARBA" id="ARBA00022835"/>
    </source>
</evidence>
<dbReference type="InterPro" id="IPR012340">
    <property type="entry name" value="NA-bd_OB-fold"/>
</dbReference>
<dbReference type="GO" id="GO:0000178">
    <property type="term" value="C:exosome (RNase complex)"/>
    <property type="evidence" value="ECO:0007669"/>
    <property type="project" value="UniProtKB-KW"/>
</dbReference>
<feature type="domain" description="S1 motif" evidence="5">
    <location>
        <begin position="85"/>
        <end position="154"/>
    </location>
</feature>
<dbReference type="GO" id="GO:0034475">
    <property type="term" value="P:U4 snRNA 3'-end processing"/>
    <property type="evidence" value="ECO:0007669"/>
    <property type="project" value="TreeGrafter"/>
</dbReference>
<dbReference type="CDD" id="cd05789">
    <property type="entry name" value="S1_Rrp4"/>
    <property type="match status" value="1"/>
</dbReference>
<proteinExistence type="inferred from homology"/>
<dbReference type="GO" id="GO:0000467">
    <property type="term" value="P:exonucleolytic trimming to generate mature 3'-end of 5.8S rRNA from tricistronic rRNA transcript (SSU-rRNA, 5.8S rRNA, LSU-rRNA)"/>
    <property type="evidence" value="ECO:0007669"/>
    <property type="project" value="TreeGrafter"/>
</dbReference>
<evidence type="ECO:0000256" key="4">
    <source>
        <dbReference type="PROSITE-ProRule" id="PRU00117"/>
    </source>
</evidence>
<dbReference type="Gene3D" id="2.40.50.140">
    <property type="entry name" value="Nucleic acid-binding proteins"/>
    <property type="match status" value="1"/>
</dbReference>
<dbReference type="InterPro" id="IPR004087">
    <property type="entry name" value="KH_dom"/>
</dbReference>
<dbReference type="SUPFAM" id="SSF54791">
    <property type="entry name" value="Eukaryotic type KH-domain (KH-domain type I)"/>
    <property type="match status" value="1"/>
</dbReference>
<dbReference type="PROSITE" id="PS50084">
    <property type="entry name" value="KH_TYPE_1"/>
    <property type="match status" value="1"/>
</dbReference>
<reference evidence="6" key="1">
    <citation type="submission" date="2014-11" db="EMBL/GenBank/DDBJ databases">
        <authorList>
            <person name="Zhu J."/>
            <person name="Qi W."/>
            <person name="Song R."/>
        </authorList>
    </citation>
    <scope>NUCLEOTIDE SEQUENCE</scope>
</reference>
<evidence type="ECO:0000313" key="6">
    <source>
        <dbReference type="EMBL" id="ANV80086.1"/>
    </source>
</evidence>
<evidence type="ECO:0000256" key="3">
    <source>
        <dbReference type="ARBA" id="ARBA00022884"/>
    </source>
</evidence>
<keyword evidence="3 4" id="KW-0694">RNA-binding</keyword>
<dbReference type="PROSITE" id="PS50126">
    <property type="entry name" value="S1"/>
    <property type="match status" value="1"/>
</dbReference>
<reference evidence="6" key="2">
    <citation type="journal article" date="2015" name="ISME J.">
        <title>A new class of marine Euryarchaeota group II from the Mediterranean deep chlorophyll maximum.</title>
        <authorList>
            <person name="Martin-Cuadrado A.B."/>
            <person name="Garcia-Heredia I."/>
            <person name="Molto A.G."/>
            <person name="Lopez-Ubeda R."/>
            <person name="Kimes N."/>
            <person name="Lopez-Garcia P."/>
            <person name="Moreira D."/>
            <person name="Rodriguez-Valera F."/>
        </authorList>
    </citation>
    <scope>NUCLEOTIDE SEQUENCE</scope>
</reference>
<dbReference type="Pfam" id="PF00013">
    <property type="entry name" value="KH_1"/>
    <property type="match status" value="1"/>
</dbReference>
<name>A0A1B1TCU5_9ARCH</name>
<organism evidence="6">
    <name type="scientific">uncultured Poseidoniia archaeon</name>
    <dbReference type="NCBI Taxonomy" id="1697135"/>
    <lineage>
        <taxon>Archaea</taxon>
        <taxon>Methanobacteriati</taxon>
        <taxon>Thermoplasmatota</taxon>
        <taxon>Candidatus Poseidoniia</taxon>
        <taxon>environmental samples</taxon>
    </lineage>
</organism>
<protein>
    <submittedName>
        <fullName evidence="6">Exosome complex component (RRP4, EXOSC2)</fullName>
    </submittedName>
</protein>
<dbReference type="Gene3D" id="2.40.50.100">
    <property type="match status" value="1"/>
</dbReference>
<evidence type="ECO:0000256" key="1">
    <source>
        <dbReference type="ARBA" id="ARBA00009155"/>
    </source>
</evidence>
<dbReference type="PANTHER" id="PTHR21321">
    <property type="entry name" value="PNAS-3 RELATED"/>
    <property type="match status" value="1"/>
</dbReference>
<accession>A0A1B1TCU5</accession>
<dbReference type="GO" id="GO:0071034">
    <property type="term" value="P:CUT catabolic process"/>
    <property type="evidence" value="ECO:0007669"/>
    <property type="project" value="TreeGrafter"/>
</dbReference>
<dbReference type="GO" id="GO:0003723">
    <property type="term" value="F:RNA binding"/>
    <property type="evidence" value="ECO:0007669"/>
    <property type="project" value="UniProtKB-UniRule"/>
</dbReference>
<dbReference type="InterPro" id="IPR004088">
    <property type="entry name" value="KH_dom_type_1"/>
</dbReference>
<dbReference type="Gene3D" id="3.30.1370.10">
    <property type="entry name" value="K Homology domain, type 1"/>
    <property type="match status" value="1"/>
</dbReference>
<dbReference type="InterPro" id="IPR036612">
    <property type="entry name" value="KH_dom_type_1_sf"/>
</dbReference>
<dbReference type="InterPro" id="IPR003029">
    <property type="entry name" value="S1_domain"/>
</dbReference>
<keyword evidence="2" id="KW-0271">Exosome</keyword>
<evidence type="ECO:0000259" key="5">
    <source>
        <dbReference type="PROSITE" id="PS50126"/>
    </source>
</evidence>
<dbReference type="EMBL" id="KP211870">
    <property type="protein sequence ID" value="ANV80086.1"/>
    <property type="molecule type" value="Genomic_DNA"/>
</dbReference>
<dbReference type="InterPro" id="IPR026699">
    <property type="entry name" value="Exosome_RNA_bind1/RRP40/RRP4"/>
</dbReference>
<dbReference type="SMART" id="SM00322">
    <property type="entry name" value="KH"/>
    <property type="match status" value="1"/>
</dbReference>
<dbReference type="PANTHER" id="PTHR21321:SF4">
    <property type="entry name" value="EXOSOME COMPLEX COMPONENT RRP4"/>
    <property type="match status" value="1"/>
</dbReference>
<sequence length="236" mass="25457">MKGVLVARLDNMTEKKNAAGPQDKQRVTRLVAPGEDLGNLEGHELGHGVIAIDGRIRATKNGRMNVNGNTVSIEPRRTAYVPRPGDLVIGYVEGCTNNIWFVDIGAPFNAILPMSLGPSKADFGGTRSVIDIGEAILCRVQEVEETHSSVVTMKGMGLRKIRSGAVENIDPHLLGRLIGKQGKALRELKEESECRVIVGDNGRLWIDGDFNGTLEVRNRLRSLTAEAKAVTLGGVA</sequence>
<dbReference type="GO" id="GO:0071051">
    <property type="term" value="P:poly(A)-dependent snoRNA 3'-end processing"/>
    <property type="evidence" value="ECO:0007669"/>
    <property type="project" value="TreeGrafter"/>
</dbReference>
<dbReference type="InterPro" id="IPR048565">
    <property type="entry name" value="S1_RRP4"/>
</dbReference>
<dbReference type="SUPFAM" id="SSF50249">
    <property type="entry name" value="Nucleic acid-binding proteins"/>
    <property type="match status" value="1"/>
</dbReference>
<dbReference type="SUPFAM" id="SSF110324">
    <property type="entry name" value="Ribosomal L27 protein-like"/>
    <property type="match status" value="1"/>
</dbReference>
<dbReference type="AlphaFoldDB" id="A0A1B1TCU5"/>
<comment type="similarity">
    <text evidence="1">Belongs to the RRP4 family.</text>
</comment>